<organism evidence="4 5">
    <name type="scientific">Urinicoccus massiliensis</name>
    <dbReference type="NCBI Taxonomy" id="1723382"/>
    <lineage>
        <taxon>Bacteria</taxon>
        <taxon>Bacillati</taxon>
        <taxon>Bacillota</taxon>
        <taxon>Tissierellia</taxon>
        <taxon>Tissierellales</taxon>
        <taxon>Peptoniphilaceae</taxon>
        <taxon>Urinicoccus</taxon>
    </lineage>
</organism>
<reference evidence="4 5" key="1">
    <citation type="submission" date="2019-02" db="EMBL/GenBank/DDBJ databases">
        <authorList>
            <consortium name="Pathogen Informatics"/>
        </authorList>
    </citation>
    <scope>NUCLEOTIDE SEQUENCE [LARGE SCALE GENOMIC DNA]</scope>
    <source>
        <strain evidence="4 5">3012STDY7089603</strain>
    </source>
</reference>
<comment type="caution">
    <text evidence="4">The sequence shown here is derived from an EMBL/GenBank/DDBJ whole genome shotgun (WGS) entry which is preliminary data.</text>
</comment>
<evidence type="ECO:0000313" key="5">
    <source>
        <dbReference type="Proteomes" id="UP000377798"/>
    </source>
</evidence>
<dbReference type="RefSeq" id="WP_131748599.1">
    <property type="nucleotide sequence ID" value="NZ_CAACYI010000001.1"/>
</dbReference>
<name>A0A8H2M3Z2_9FIRM</name>
<feature type="coiled-coil region" evidence="1">
    <location>
        <begin position="23"/>
        <end position="57"/>
    </location>
</feature>
<accession>A0A8H2M3Z2</accession>
<dbReference type="Proteomes" id="UP000377798">
    <property type="component" value="Unassembled WGS sequence"/>
</dbReference>
<feature type="transmembrane region" description="Helical" evidence="3">
    <location>
        <begin position="156"/>
        <end position="181"/>
    </location>
</feature>
<proteinExistence type="predicted"/>
<evidence type="ECO:0000256" key="3">
    <source>
        <dbReference type="SAM" id="Phobius"/>
    </source>
</evidence>
<dbReference type="AlphaFoldDB" id="A0A8H2M3Z2"/>
<keyword evidence="1" id="KW-0175">Coiled coil</keyword>
<evidence type="ECO:0000256" key="2">
    <source>
        <dbReference type="SAM" id="MobiDB-lite"/>
    </source>
</evidence>
<gene>
    <name evidence="4" type="ORF">NCTC13150_00620</name>
</gene>
<keyword evidence="3" id="KW-1133">Transmembrane helix</keyword>
<sequence>MSDFNYEEEIEEEVGEEESWESIEDVLDRVSEMQRNMEVLLGKMQQTQMELEERELEDERVRCLAAEILSFYKSGDFEDVFALEDGNDSEPSEDSEILDGHGDLYDFSLVEDDEFQNEDNDLSPDPEETDPSQSQEIMLASNLPEEGQEKKGLLDIIVILIGIVCAISELVWFVFVIIRYYSCYPVVSFWFRQKKIIELIGQA</sequence>
<keyword evidence="3" id="KW-0472">Membrane</keyword>
<keyword evidence="3" id="KW-0812">Transmembrane</keyword>
<keyword evidence="5" id="KW-1185">Reference proteome</keyword>
<evidence type="ECO:0000256" key="1">
    <source>
        <dbReference type="SAM" id="Coils"/>
    </source>
</evidence>
<protein>
    <submittedName>
        <fullName evidence="4">Uncharacterized protein</fullName>
    </submittedName>
</protein>
<feature type="region of interest" description="Disordered" evidence="2">
    <location>
        <begin position="1"/>
        <end position="22"/>
    </location>
</feature>
<evidence type="ECO:0000313" key="4">
    <source>
        <dbReference type="EMBL" id="VFB16104.1"/>
    </source>
</evidence>
<dbReference type="EMBL" id="CAACYI010000001">
    <property type="protein sequence ID" value="VFB16104.1"/>
    <property type="molecule type" value="Genomic_DNA"/>
</dbReference>